<dbReference type="STRING" id="155974.SAMN04487818_11627"/>
<evidence type="ECO:0000313" key="8">
    <source>
        <dbReference type="Proteomes" id="UP000199051"/>
    </source>
</evidence>
<sequence length="328" mass="35479">MRVGIVILPEHRWWAAEPKWRGAEEYGFDHAWTYDHLGWRSLVDGPWFDSVPTLTAAAMVTSEIRLGTFVVSPNFRHPVPLARQALAIDDISDGRFMLGLGSGASGLGQYDRQAMGHGGEDTTQAQVADRFAEFVELSDALLTGPKTTFTGEYYRTEDARNAPGCVQRPRVPFLIAANGPKAMGLAARFGQGWVTTGRPGGAETVAAWWADVAKRAARFDRALEEIGRDPSTIDRYVSVDASPLFALESVEAFTEHVSRARDTGFTDVVIHWPRPDGPYAGRELVLEEVAADVLPLLGGRATRRDADNSANPGNGSGVSGVREGGGGK</sequence>
<feature type="region of interest" description="Disordered" evidence="5">
    <location>
        <begin position="302"/>
        <end position="328"/>
    </location>
</feature>
<protein>
    <submittedName>
        <fullName evidence="7">Flavin-dependent oxidoreductase, luciferase family (Includes alkanesulfonate monooxygenase SsuD and methylene tetrahydromethanopterin reductase)</fullName>
    </submittedName>
</protein>
<dbReference type="InterPro" id="IPR011251">
    <property type="entry name" value="Luciferase-like_dom"/>
</dbReference>
<evidence type="ECO:0000256" key="5">
    <source>
        <dbReference type="SAM" id="MobiDB-lite"/>
    </source>
</evidence>
<keyword evidence="3" id="KW-0560">Oxidoreductase</keyword>
<keyword evidence="8" id="KW-1185">Reference proteome</keyword>
<dbReference type="PANTHER" id="PTHR42847:SF4">
    <property type="entry name" value="ALKANESULFONATE MONOOXYGENASE-RELATED"/>
    <property type="match status" value="1"/>
</dbReference>
<dbReference type="SUPFAM" id="SSF51679">
    <property type="entry name" value="Bacterial luciferase-like"/>
    <property type="match status" value="1"/>
</dbReference>
<evidence type="ECO:0000313" key="7">
    <source>
        <dbReference type="EMBL" id="SES46446.1"/>
    </source>
</evidence>
<keyword evidence="4 7" id="KW-0503">Monooxygenase</keyword>
<evidence type="ECO:0000256" key="3">
    <source>
        <dbReference type="ARBA" id="ARBA00023002"/>
    </source>
</evidence>
<dbReference type="Proteomes" id="UP000199051">
    <property type="component" value="Unassembled WGS sequence"/>
</dbReference>
<feature type="domain" description="Luciferase-like" evidence="6">
    <location>
        <begin position="21"/>
        <end position="258"/>
    </location>
</feature>
<dbReference type="GO" id="GO:0008726">
    <property type="term" value="F:alkanesulfonate monooxygenase activity"/>
    <property type="evidence" value="ECO:0007669"/>
    <property type="project" value="TreeGrafter"/>
</dbReference>
<proteinExistence type="predicted"/>
<dbReference type="PANTHER" id="PTHR42847">
    <property type="entry name" value="ALKANESULFONATE MONOOXYGENASE"/>
    <property type="match status" value="1"/>
</dbReference>
<dbReference type="Pfam" id="PF00296">
    <property type="entry name" value="Bac_luciferase"/>
    <property type="match status" value="1"/>
</dbReference>
<reference evidence="8" key="1">
    <citation type="submission" date="2016-10" db="EMBL/GenBank/DDBJ databases">
        <authorList>
            <person name="Varghese N."/>
            <person name="Submissions S."/>
        </authorList>
    </citation>
    <scope>NUCLEOTIDE SEQUENCE [LARGE SCALE GENOMIC DNA]</scope>
    <source>
        <strain evidence="8">DSM 44260</strain>
    </source>
</reference>
<dbReference type="EMBL" id="FOGI01000016">
    <property type="protein sequence ID" value="SES46446.1"/>
    <property type="molecule type" value="Genomic_DNA"/>
</dbReference>
<dbReference type="GO" id="GO:0046306">
    <property type="term" value="P:alkanesulfonate catabolic process"/>
    <property type="evidence" value="ECO:0007669"/>
    <property type="project" value="TreeGrafter"/>
</dbReference>
<name>A0A1H9XJS9_9PSEU</name>
<dbReference type="InterPro" id="IPR036661">
    <property type="entry name" value="Luciferase-like_sf"/>
</dbReference>
<evidence type="ECO:0000256" key="4">
    <source>
        <dbReference type="ARBA" id="ARBA00023033"/>
    </source>
</evidence>
<keyword evidence="1" id="KW-0285">Flavoprotein</keyword>
<feature type="compositionally biased region" description="Gly residues" evidence="5">
    <location>
        <begin position="314"/>
        <end position="328"/>
    </location>
</feature>
<organism evidence="7 8">
    <name type="scientific">Actinokineospora terrae</name>
    <dbReference type="NCBI Taxonomy" id="155974"/>
    <lineage>
        <taxon>Bacteria</taxon>
        <taxon>Bacillati</taxon>
        <taxon>Actinomycetota</taxon>
        <taxon>Actinomycetes</taxon>
        <taxon>Pseudonocardiales</taxon>
        <taxon>Pseudonocardiaceae</taxon>
        <taxon>Actinokineospora</taxon>
    </lineage>
</organism>
<accession>A0A1H9XJS9</accession>
<evidence type="ECO:0000256" key="1">
    <source>
        <dbReference type="ARBA" id="ARBA00022630"/>
    </source>
</evidence>
<dbReference type="RefSeq" id="WP_092786003.1">
    <property type="nucleotide sequence ID" value="NZ_FOGI01000016.1"/>
</dbReference>
<dbReference type="Gene3D" id="3.20.20.30">
    <property type="entry name" value="Luciferase-like domain"/>
    <property type="match status" value="1"/>
</dbReference>
<evidence type="ECO:0000259" key="6">
    <source>
        <dbReference type="Pfam" id="PF00296"/>
    </source>
</evidence>
<gene>
    <name evidence="7" type="ORF">SAMN04487818_11627</name>
</gene>
<keyword evidence="2" id="KW-0288">FMN</keyword>
<dbReference type="InterPro" id="IPR050172">
    <property type="entry name" value="SsuD_RutA_monooxygenase"/>
</dbReference>
<dbReference type="AlphaFoldDB" id="A0A1H9XJS9"/>
<evidence type="ECO:0000256" key="2">
    <source>
        <dbReference type="ARBA" id="ARBA00022643"/>
    </source>
</evidence>